<dbReference type="Proteomes" id="UP001152795">
    <property type="component" value="Unassembled WGS sequence"/>
</dbReference>
<evidence type="ECO:0000256" key="2">
    <source>
        <dbReference type="ARBA" id="ARBA00023125"/>
    </source>
</evidence>
<keyword evidence="3" id="KW-0804">Transcription</keyword>
<keyword evidence="2" id="KW-0238">DNA-binding</keyword>
<dbReference type="EMBL" id="CACRXK020007931">
    <property type="protein sequence ID" value="CAB4013568.1"/>
    <property type="molecule type" value="Genomic_DNA"/>
</dbReference>
<proteinExistence type="predicted"/>
<keyword evidence="1" id="KW-0805">Transcription regulation</keyword>
<evidence type="ECO:0000256" key="1">
    <source>
        <dbReference type="ARBA" id="ARBA00023015"/>
    </source>
</evidence>
<dbReference type="GO" id="GO:0005634">
    <property type="term" value="C:nucleus"/>
    <property type="evidence" value="ECO:0007669"/>
    <property type="project" value="TreeGrafter"/>
</dbReference>
<feature type="region of interest" description="Disordered" evidence="4">
    <location>
        <begin position="341"/>
        <end position="363"/>
    </location>
</feature>
<dbReference type="AlphaFoldDB" id="A0A6S7JTD7"/>
<dbReference type="GO" id="GO:0000981">
    <property type="term" value="F:DNA-binding transcription factor activity, RNA polymerase II-specific"/>
    <property type="evidence" value="ECO:0007669"/>
    <property type="project" value="TreeGrafter"/>
</dbReference>
<dbReference type="InterPro" id="IPR024874">
    <property type="entry name" value="Transcription_factor_Maf_fam"/>
</dbReference>
<dbReference type="Pfam" id="PF03131">
    <property type="entry name" value="bZIP_Maf"/>
    <property type="match status" value="1"/>
</dbReference>
<dbReference type="SUPFAM" id="SSF47454">
    <property type="entry name" value="A DNA-binding domain in eukaryotic transcription factors"/>
    <property type="match status" value="1"/>
</dbReference>
<sequence>MEEAQSSNYNSIENKLGFNISQLNGQSFHAVESGYSLNLEDEMNNNNGTKKTPFPNLTSTWLNEFTSVGNSSQFGFIDSEIIIDASEGFPDKTGSEGLANGLSISHLNIENRNDFTGSQEDDTNNGQLIGNDFVFSKAKHFDLVREGVCKISPKNRNSSETLTKSDEIDGFVKAFDEPLDENILQMCKDRPVESAYFEMRKLKHSGLVSNDERENVNCIQTDPKPKRENTNYTVGVGEFSTTNLVSSKKIIQLSSLTGRDGYRTARTRKRRSETRFLTNFVDFSPVPSPEAEVPSLSPTTTNKYIQDDELITIDTKELNRRVKSLPKTTIQAIKHRRRTLKNRGYARSCREKKNTETSTLQRSKGDLEKEFASTSFDLQLAKLERNDWKSKYEHLASALQQRGAHVQQ</sequence>
<protein>
    <submittedName>
        <fullName evidence="5">Transcription factor isoform X1</fullName>
    </submittedName>
</protein>
<dbReference type="OrthoDB" id="5990467at2759"/>
<evidence type="ECO:0000313" key="6">
    <source>
        <dbReference type="Proteomes" id="UP001152795"/>
    </source>
</evidence>
<dbReference type="InterPro" id="IPR004826">
    <property type="entry name" value="bZIP_Maf"/>
</dbReference>
<organism evidence="5 6">
    <name type="scientific">Paramuricea clavata</name>
    <name type="common">Red gorgonian</name>
    <name type="synonym">Violescent sea-whip</name>
    <dbReference type="NCBI Taxonomy" id="317549"/>
    <lineage>
        <taxon>Eukaryota</taxon>
        <taxon>Metazoa</taxon>
        <taxon>Cnidaria</taxon>
        <taxon>Anthozoa</taxon>
        <taxon>Octocorallia</taxon>
        <taxon>Malacalcyonacea</taxon>
        <taxon>Plexauridae</taxon>
        <taxon>Paramuricea</taxon>
    </lineage>
</organism>
<evidence type="ECO:0000313" key="5">
    <source>
        <dbReference type="EMBL" id="CAB4013568.1"/>
    </source>
</evidence>
<reference evidence="5" key="1">
    <citation type="submission" date="2020-04" db="EMBL/GenBank/DDBJ databases">
        <authorList>
            <person name="Alioto T."/>
            <person name="Alioto T."/>
            <person name="Gomez Garrido J."/>
        </authorList>
    </citation>
    <scope>NUCLEOTIDE SEQUENCE</scope>
    <source>
        <strain evidence="5">A484AB</strain>
    </source>
</reference>
<dbReference type="Gene3D" id="1.20.5.170">
    <property type="match status" value="1"/>
</dbReference>
<dbReference type="GO" id="GO:0000978">
    <property type="term" value="F:RNA polymerase II cis-regulatory region sequence-specific DNA binding"/>
    <property type="evidence" value="ECO:0007669"/>
    <property type="project" value="TreeGrafter"/>
</dbReference>
<keyword evidence="6" id="KW-1185">Reference proteome</keyword>
<comment type="caution">
    <text evidence="5">The sequence shown here is derived from an EMBL/GenBank/DDBJ whole genome shotgun (WGS) entry which is preliminary data.</text>
</comment>
<dbReference type="PANTHER" id="PTHR10129">
    <property type="entry name" value="TRANSCRIPTION FACTOR MAF"/>
    <property type="match status" value="1"/>
</dbReference>
<dbReference type="PANTHER" id="PTHR10129:SF48">
    <property type="entry name" value="MAF-S, ISOFORM B"/>
    <property type="match status" value="1"/>
</dbReference>
<accession>A0A6S7JTD7</accession>
<name>A0A6S7JTD7_PARCT</name>
<gene>
    <name evidence="5" type="ORF">PACLA_8A052425</name>
</gene>
<dbReference type="InterPro" id="IPR008917">
    <property type="entry name" value="TF_DNA-bd_sf"/>
</dbReference>
<evidence type="ECO:0000256" key="4">
    <source>
        <dbReference type="SAM" id="MobiDB-lite"/>
    </source>
</evidence>
<evidence type="ECO:0000256" key="3">
    <source>
        <dbReference type="ARBA" id="ARBA00023163"/>
    </source>
</evidence>